<dbReference type="Pfam" id="PF01546">
    <property type="entry name" value="Peptidase_M20"/>
    <property type="match status" value="1"/>
</dbReference>
<accession>A0A1U7PNI0</accession>
<dbReference type="EMBL" id="FTPL01000001">
    <property type="protein sequence ID" value="SIT74711.1"/>
    <property type="molecule type" value="Genomic_DNA"/>
</dbReference>
<comment type="cofactor">
    <cofactor evidence="2">
        <name>Mn(2+)</name>
        <dbReference type="ChEBI" id="CHEBI:29035"/>
    </cofactor>
    <text evidence="2">The Mn(2+) ion enhances activity.</text>
</comment>
<feature type="binding site" evidence="2">
    <location>
        <position position="166"/>
    </location>
    <ligand>
        <name>Mn(2+)</name>
        <dbReference type="ChEBI" id="CHEBI:29035"/>
        <label>2</label>
    </ligand>
</feature>
<protein>
    <submittedName>
        <fullName evidence="4">Amidohydrolase</fullName>
    </submittedName>
</protein>
<evidence type="ECO:0000259" key="3">
    <source>
        <dbReference type="Pfam" id="PF07687"/>
    </source>
</evidence>
<dbReference type="GO" id="GO:0050118">
    <property type="term" value="F:N-acetyldiaminopimelate deacetylase activity"/>
    <property type="evidence" value="ECO:0007669"/>
    <property type="project" value="UniProtKB-ARBA"/>
</dbReference>
<gene>
    <name evidence="4" type="ORF">SAMN05428946_1100</name>
</gene>
<keyword evidence="2" id="KW-0464">Manganese</keyword>
<organism evidence="4 5">
    <name type="scientific">Edaphobacillus lindanitolerans</name>
    <dbReference type="NCBI Taxonomy" id="550447"/>
    <lineage>
        <taxon>Bacteria</taxon>
        <taxon>Bacillati</taxon>
        <taxon>Bacillota</taxon>
        <taxon>Bacilli</taxon>
        <taxon>Bacillales</taxon>
        <taxon>Bacillaceae</taxon>
        <taxon>Edaphobacillus</taxon>
    </lineage>
</organism>
<dbReference type="AlphaFoldDB" id="A0A1U7PNI0"/>
<dbReference type="Gene3D" id="3.40.630.10">
    <property type="entry name" value="Zn peptidases"/>
    <property type="match status" value="1"/>
</dbReference>
<feature type="binding site" evidence="2">
    <location>
        <position position="107"/>
    </location>
    <ligand>
        <name>Mn(2+)</name>
        <dbReference type="ChEBI" id="CHEBI:29035"/>
        <label>2</label>
    </ligand>
</feature>
<dbReference type="FunFam" id="3.30.70.360:FF:000001">
    <property type="entry name" value="N-acetyldiaminopimelate deacetylase"/>
    <property type="match status" value="1"/>
</dbReference>
<dbReference type="PANTHER" id="PTHR11014">
    <property type="entry name" value="PEPTIDASE M20 FAMILY MEMBER"/>
    <property type="match status" value="1"/>
</dbReference>
<dbReference type="Gene3D" id="3.30.70.360">
    <property type="match status" value="1"/>
</dbReference>
<dbReference type="STRING" id="550447.SAMN05428946_1100"/>
<dbReference type="InterPro" id="IPR002933">
    <property type="entry name" value="Peptidase_M20"/>
</dbReference>
<keyword evidence="2" id="KW-0479">Metal-binding</keyword>
<dbReference type="RefSeq" id="WP_234982248.1">
    <property type="nucleotide sequence ID" value="NZ_FTPL01000001.1"/>
</dbReference>
<keyword evidence="1 4" id="KW-0378">Hydrolase</keyword>
<dbReference type="Proteomes" id="UP000187550">
    <property type="component" value="Unassembled WGS sequence"/>
</dbReference>
<proteinExistence type="predicted"/>
<dbReference type="PIRSF" id="PIRSF005962">
    <property type="entry name" value="Pept_M20D_amidohydro"/>
    <property type="match status" value="1"/>
</dbReference>
<dbReference type="InterPro" id="IPR036264">
    <property type="entry name" value="Bact_exopeptidase_dim_dom"/>
</dbReference>
<evidence type="ECO:0000256" key="2">
    <source>
        <dbReference type="PIRSR" id="PIRSR005962-1"/>
    </source>
</evidence>
<dbReference type="GO" id="GO:0019877">
    <property type="term" value="P:diaminopimelate biosynthetic process"/>
    <property type="evidence" value="ECO:0007669"/>
    <property type="project" value="UniProtKB-ARBA"/>
</dbReference>
<dbReference type="InterPro" id="IPR011650">
    <property type="entry name" value="Peptidase_M20_dimer"/>
</dbReference>
<dbReference type="GO" id="GO:0046872">
    <property type="term" value="F:metal ion binding"/>
    <property type="evidence" value="ECO:0007669"/>
    <property type="project" value="UniProtKB-KW"/>
</dbReference>
<evidence type="ECO:0000313" key="5">
    <source>
        <dbReference type="Proteomes" id="UP000187550"/>
    </source>
</evidence>
<evidence type="ECO:0000256" key="1">
    <source>
        <dbReference type="ARBA" id="ARBA00022801"/>
    </source>
</evidence>
<dbReference type="PANTHER" id="PTHR11014:SF63">
    <property type="entry name" value="METALLOPEPTIDASE, PUTATIVE (AFU_ORTHOLOGUE AFUA_6G09600)-RELATED"/>
    <property type="match status" value="1"/>
</dbReference>
<dbReference type="NCBIfam" id="TIGR01891">
    <property type="entry name" value="amidohydrolases"/>
    <property type="match status" value="1"/>
</dbReference>
<feature type="binding site" evidence="2">
    <location>
        <position position="366"/>
    </location>
    <ligand>
        <name>Mn(2+)</name>
        <dbReference type="ChEBI" id="CHEBI:29035"/>
        <label>2</label>
    </ligand>
</feature>
<feature type="binding site" evidence="2">
    <location>
        <position position="105"/>
    </location>
    <ligand>
        <name>Mn(2+)</name>
        <dbReference type="ChEBI" id="CHEBI:29035"/>
        <label>2</label>
    </ligand>
</feature>
<dbReference type="SUPFAM" id="SSF53187">
    <property type="entry name" value="Zn-dependent exopeptidases"/>
    <property type="match status" value="1"/>
</dbReference>
<keyword evidence="5" id="KW-1185">Reference proteome</keyword>
<feature type="domain" description="Peptidase M20 dimerisation" evidence="3">
    <location>
        <begin position="190"/>
        <end position="281"/>
    </location>
</feature>
<dbReference type="InterPro" id="IPR017439">
    <property type="entry name" value="Amidohydrolase"/>
</dbReference>
<name>A0A1U7PNI0_9BACI</name>
<sequence>MIQTEMKPLAERITEWRRHLHRHPELSHQEHETSKYIEEVLRGFGGGLEISRPTDTSVLAVLKGEKPSAAAGPVIAFRADIDALPIQEEADIDFRSENPGVMHACGHDCHPAMLLGAVSELAGRRSEFAGEIRFIFQHAEEVSPGGAEQLVGRGVIEGVEQIYALHIQPEYPAGVFAVREGSLTSAADDFVVCIIGSGGHASTPQLCVDPLVIGSEIVMSAQQIVSRKLPPLQVPVLTVATFHCGEANNVIASSAELTGTIRSHDPAVRVKARELFEQVIRGITDAHGASYELEWELGCPGVINASGPVAVSRDAAREVYGKDGVIEASEPSFGTEDFAFYSEAVPASMQFIGVHNDAFGKAYPLHHGKMKVDESALPLGAAYYIRVAEKVFGM</sequence>
<dbReference type="SUPFAM" id="SSF55031">
    <property type="entry name" value="Bacterial exopeptidase dimerisation domain"/>
    <property type="match status" value="1"/>
</dbReference>
<feature type="binding site" evidence="2">
    <location>
        <position position="141"/>
    </location>
    <ligand>
        <name>Mn(2+)</name>
        <dbReference type="ChEBI" id="CHEBI:29035"/>
        <label>2</label>
    </ligand>
</feature>
<evidence type="ECO:0000313" key="4">
    <source>
        <dbReference type="EMBL" id="SIT74711.1"/>
    </source>
</evidence>
<dbReference type="Pfam" id="PF07687">
    <property type="entry name" value="M20_dimer"/>
    <property type="match status" value="1"/>
</dbReference>
<reference evidence="5" key="1">
    <citation type="submission" date="2017-01" db="EMBL/GenBank/DDBJ databases">
        <authorList>
            <person name="Varghese N."/>
            <person name="Submissions S."/>
        </authorList>
    </citation>
    <scope>NUCLEOTIDE SEQUENCE [LARGE SCALE GENOMIC DNA]</scope>
    <source>
        <strain evidence="5">MNA4</strain>
    </source>
</reference>